<reference evidence="2 3" key="1">
    <citation type="submission" date="2024-10" db="EMBL/GenBank/DDBJ databases">
        <title>Updated reference genomes for cyclostephanoid diatoms.</title>
        <authorList>
            <person name="Roberts W.R."/>
            <person name="Alverson A.J."/>
        </authorList>
    </citation>
    <scope>NUCLEOTIDE SEQUENCE [LARGE SCALE GENOMIC DNA]</scope>
    <source>
        <strain evidence="2 3">AJA232-27</strain>
    </source>
</reference>
<proteinExistence type="predicted"/>
<feature type="compositionally biased region" description="Basic and acidic residues" evidence="1">
    <location>
        <begin position="25"/>
        <end position="35"/>
    </location>
</feature>
<protein>
    <submittedName>
        <fullName evidence="2">Uncharacterized protein</fullName>
    </submittedName>
</protein>
<keyword evidence="3" id="KW-1185">Reference proteome</keyword>
<dbReference type="AlphaFoldDB" id="A0ABD3M4B9"/>
<dbReference type="EMBL" id="JALLBG020000255">
    <property type="protein sequence ID" value="KAL3757703.1"/>
    <property type="molecule type" value="Genomic_DNA"/>
</dbReference>
<dbReference type="Proteomes" id="UP001530293">
    <property type="component" value="Unassembled WGS sequence"/>
</dbReference>
<accession>A0ABD3M4B9</accession>
<sequence>MVTKSLCCPVTAYAYRKEIEAFYKKREQQSSEPKRSGTSAQQQSEPDPANDFQCILLLPTSSHLR</sequence>
<name>A0ABD3M4B9_9STRA</name>
<comment type="caution">
    <text evidence="2">The sequence shown here is derived from an EMBL/GenBank/DDBJ whole genome shotgun (WGS) entry which is preliminary data.</text>
</comment>
<feature type="region of interest" description="Disordered" evidence="1">
    <location>
        <begin position="25"/>
        <end position="52"/>
    </location>
</feature>
<evidence type="ECO:0000256" key="1">
    <source>
        <dbReference type="SAM" id="MobiDB-lite"/>
    </source>
</evidence>
<evidence type="ECO:0000313" key="3">
    <source>
        <dbReference type="Proteomes" id="UP001530293"/>
    </source>
</evidence>
<organism evidence="2 3">
    <name type="scientific">Discostella pseudostelligera</name>
    <dbReference type="NCBI Taxonomy" id="259834"/>
    <lineage>
        <taxon>Eukaryota</taxon>
        <taxon>Sar</taxon>
        <taxon>Stramenopiles</taxon>
        <taxon>Ochrophyta</taxon>
        <taxon>Bacillariophyta</taxon>
        <taxon>Coscinodiscophyceae</taxon>
        <taxon>Thalassiosirophycidae</taxon>
        <taxon>Stephanodiscales</taxon>
        <taxon>Stephanodiscaceae</taxon>
        <taxon>Discostella</taxon>
    </lineage>
</organism>
<feature type="compositionally biased region" description="Polar residues" evidence="1">
    <location>
        <begin position="36"/>
        <end position="45"/>
    </location>
</feature>
<evidence type="ECO:0000313" key="2">
    <source>
        <dbReference type="EMBL" id="KAL3757703.1"/>
    </source>
</evidence>
<gene>
    <name evidence="2" type="ORF">ACHAWU_004488</name>
</gene>